<dbReference type="InterPro" id="IPR004513">
    <property type="entry name" value="FtsX"/>
</dbReference>
<dbReference type="AlphaFoldDB" id="A0A1M5UM32"/>
<feature type="transmembrane region" description="Helical" evidence="11">
    <location>
        <begin position="169"/>
        <end position="195"/>
    </location>
</feature>
<keyword evidence="8 10" id="KW-0472">Membrane</keyword>
<evidence type="ECO:0000256" key="4">
    <source>
        <dbReference type="ARBA" id="ARBA00022475"/>
    </source>
</evidence>
<dbReference type="PANTHER" id="PTHR47755">
    <property type="entry name" value="CELL DIVISION PROTEIN FTSX"/>
    <property type="match status" value="1"/>
</dbReference>
<feature type="transmembrane region" description="Helical" evidence="11">
    <location>
        <begin position="21"/>
        <end position="44"/>
    </location>
</feature>
<feature type="domain" description="ABC3 transporter permease C-terminal" evidence="12">
    <location>
        <begin position="173"/>
        <end position="283"/>
    </location>
</feature>
<name>A0A1M5UM32_9FIRM</name>
<dbReference type="Proteomes" id="UP000183995">
    <property type="component" value="Unassembled WGS sequence"/>
</dbReference>
<keyword evidence="7 11" id="KW-1133">Transmembrane helix</keyword>
<dbReference type="STRING" id="1123282.SAMN02745823_00581"/>
<evidence type="ECO:0000256" key="5">
    <source>
        <dbReference type="ARBA" id="ARBA00022618"/>
    </source>
</evidence>
<organism evidence="14 15">
    <name type="scientific">Sporobacter termitidis DSM 10068</name>
    <dbReference type="NCBI Taxonomy" id="1123282"/>
    <lineage>
        <taxon>Bacteria</taxon>
        <taxon>Bacillati</taxon>
        <taxon>Bacillota</taxon>
        <taxon>Clostridia</taxon>
        <taxon>Eubacteriales</taxon>
        <taxon>Oscillospiraceae</taxon>
        <taxon>Sporobacter</taxon>
    </lineage>
</organism>
<dbReference type="RefSeq" id="WP_073076109.1">
    <property type="nucleotide sequence ID" value="NZ_FQXV01000001.1"/>
</dbReference>
<comment type="similarity">
    <text evidence="2 10">Belongs to the ABC-4 integral membrane protein family. FtsX subfamily.</text>
</comment>
<comment type="function">
    <text evidence="10">Part of the ABC transporter FtsEX involved in asymmetric cellular division facilitating the initiation of sporulation.</text>
</comment>
<dbReference type="GO" id="GO:0005886">
    <property type="term" value="C:plasma membrane"/>
    <property type="evidence" value="ECO:0007669"/>
    <property type="project" value="UniProtKB-SubCell"/>
</dbReference>
<keyword evidence="4 10" id="KW-1003">Cell membrane</keyword>
<dbReference type="InterPro" id="IPR003838">
    <property type="entry name" value="ABC3_permease_C"/>
</dbReference>
<dbReference type="PIRSF" id="PIRSF003097">
    <property type="entry name" value="FtsX"/>
    <property type="match status" value="1"/>
</dbReference>
<gene>
    <name evidence="14" type="ORF">SAMN02745823_00581</name>
</gene>
<evidence type="ECO:0000259" key="12">
    <source>
        <dbReference type="Pfam" id="PF02687"/>
    </source>
</evidence>
<evidence type="ECO:0000256" key="9">
    <source>
        <dbReference type="ARBA" id="ARBA00023306"/>
    </source>
</evidence>
<dbReference type="Pfam" id="PF02687">
    <property type="entry name" value="FtsX"/>
    <property type="match status" value="1"/>
</dbReference>
<evidence type="ECO:0000256" key="11">
    <source>
        <dbReference type="SAM" id="Phobius"/>
    </source>
</evidence>
<dbReference type="InterPro" id="IPR058204">
    <property type="entry name" value="FtsX_firmicutes-type"/>
</dbReference>
<evidence type="ECO:0000313" key="14">
    <source>
        <dbReference type="EMBL" id="SHH63967.1"/>
    </source>
</evidence>
<evidence type="ECO:0000256" key="6">
    <source>
        <dbReference type="ARBA" id="ARBA00022692"/>
    </source>
</evidence>
<proteinExistence type="inferred from homology"/>
<evidence type="ECO:0000256" key="2">
    <source>
        <dbReference type="ARBA" id="ARBA00007379"/>
    </source>
</evidence>
<dbReference type="InterPro" id="IPR040690">
    <property type="entry name" value="FtsX_ECD"/>
</dbReference>
<accession>A0A1M5UM32</accession>
<feature type="transmembrane region" description="Helical" evidence="11">
    <location>
        <begin position="216"/>
        <end position="240"/>
    </location>
</feature>
<evidence type="ECO:0000256" key="3">
    <source>
        <dbReference type="ARBA" id="ARBA00021907"/>
    </source>
</evidence>
<sequence>MKRYNTGYYIREGVSGIFAHGFMSFASVCIIVACLIIMGSFSLLSFNVSSIIGQFEKDNVVIAYVSDSLSEDQARALQSQIEALPNVESAQFTTREEAMQKFEGNFTDKSLFENIDSSVFRHRFYVYMQDISLTEQTTNDIRGVSGIAEANSNLAVAQGFVTVRNIVRIVSFVLVAILLVISLFIMSNTIKLATFDRREEIAIMKMVGATNGFIRWPFVFQGFILGLAGALVAFIAQWILYTVFANMLLKSNAMSFITAVPFSSVAIPMFAVFIALGFGVGVAGSAMAIKNYLRV</sequence>
<dbReference type="PROSITE" id="PS51257">
    <property type="entry name" value="PROKAR_LIPOPROTEIN"/>
    <property type="match status" value="1"/>
</dbReference>
<dbReference type="OrthoDB" id="9812531at2"/>
<dbReference type="NCBIfam" id="NF038347">
    <property type="entry name" value="FtsX_Gpos"/>
    <property type="match status" value="1"/>
</dbReference>
<keyword evidence="15" id="KW-1185">Reference proteome</keyword>
<protein>
    <recommendedName>
        <fullName evidence="3 10">Cell division protein FtsX</fullName>
    </recommendedName>
</protein>
<evidence type="ECO:0000256" key="10">
    <source>
        <dbReference type="PIRNR" id="PIRNR003097"/>
    </source>
</evidence>
<evidence type="ECO:0000259" key="13">
    <source>
        <dbReference type="Pfam" id="PF18075"/>
    </source>
</evidence>
<evidence type="ECO:0000313" key="15">
    <source>
        <dbReference type="Proteomes" id="UP000183995"/>
    </source>
</evidence>
<feature type="transmembrane region" description="Helical" evidence="11">
    <location>
        <begin position="260"/>
        <end position="289"/>
    </location>
</feature>
<dbReference type="Pfam" id="PF18075">
    <property type="entry name" value="FtsX_ECD"/>
    <property type="match status" value="1"/>
</dbReference>
<dbReference type="PANTHER" id="PTHR47755:SF1">
    <property type="entry name" value="CELL DIVISION PROTEIN FTSX"/>
    <property type="match status" value="1"/>
</dbReference>
<reference evidence="14 15" key="1">
    <citation type="submission" date="2016-11" db="EMBL/GenBank/DDBJ databases">
        <authorList>
            <person name="Jaros S."/>
            <person name="Januszkiewicz K."/>
            <person name="Wedrychowicz H."/>
        </authorList>
    </citation>
    <scope>NUCLEOTIDE SEQUENCE [LARGE SCALE GENOMIC DNA]</scope>
    <source>
        <strain evidence="14 15">DSM 10068</strain>
    </source>
</reference>
<dbReference type="EMBL" id="FQXV01000001">
    <property type="protein sequence ID" value="SHH63967.1"/>
    <property type="molecule type" value="Genomic_DNA"/>
</dbReference>
<feature type="domain" description="FtsX extracellular" evidence="13">
    <location>
        <begin position="61"/>
        <end position="149"/>
    </location>
</feature>
<evidence type="ECO:0000256" key="7">
    <source>
        <dbReference type="ARBA" id="ARBA00022989"/>
    </source>
</evidence>
<dbReference type="GO" id="GO:0051301">
    <property type="term" value="P:cell division"/>
    <property type="evidence" value="ECO:0007669"/>
    <property type="project" value="UniProtKB-KW"/>
</dbReference>
<keyword evidence="5 10" id="KW-0132">Cell division</keyword>
<comment type="subcellular location">
    <subcellularLocation>
        <location evidence="1">Cell membrane</location>
        <topology evidence="1">Multi-pass membrane protein</topology>
    </subcellularLocation>
</comment>
<dbReference type="Gene3D" id="3.30.70.3040">
    <property type="match status" value="1"/>
</dbReference>
<evidence type="ECO:0000256" key="8">
    <source>
        <dbReference type="ARBA" id="ARBA00023136"/>
    </source>
</evidence>
<keyword evidence="6 11" id="KW-0812">Transmembrane</keyword>
<keyword evidence="9 10" id="KW-0131">Cell cycle</keyword>
<evidence type="ECO:0000256" key="1">
    <source>
        <dbReference type="ARBA" id="ARBA00004651"/>
    </source>
</evidence>